<gene>
    <name evidence="1" type="ORF">rsdtw13_35710</name>
</gene>
<proteinExistence type="predicted"/>
<name>A0ACB5RGV7_9CLOT</name>
<dbReference type="EMBL" id="BROD01000001">
    <property type="protein sequence ID" value="GKX68313.1"/>
    <property type="molecule type" value="Genomic_DNA"/>
</dbReference>
<dbReference type="Proteomes" id="UP001058074">
    <property type="component" value="Unassembled WGS sequence"/>
</dbReference>
<comment type="caution">
    <text evidence="1">The sequence shown here is derived from an EMBL/GenBank/DDBJ whole genome shotgun (WGS) entry which is preliminary data.</text>
</comment>
<accession>A0ACB5RGV7</accession>
<evidence type="ECO:0000313" key="1">
    <source>
        <dbReference type="EMBL" id="GKX68313.1"/>
    </source>
</evidence>
<protein>
    <submittedName>
        <fullName evidence="1">Uncharacterized protein</fullName>
    </submittedName>
</protein>
<evidence type="ECO:0000313" key="2">
    <source>
        <dbReference type="Proteomes" id="UP001058074"/>
    </source>
</evidence>
<organism evidence="1 2">
    <name type="scientific">Inconstantimicrobium mannanitabidum</name>
    <dbReference type="NCBI Taxonomy" id="1604901"/>
    <lineage>
        <taxon>Bacteria</taxon>
        <taxon>Bacillati</taxon>
        <taxon>Bacillota</taxon>
        <taxon>Clostridia</taxon>
        <taxon>Eubacteriales</taxon>
        <taxon>Clostridiaceae</taxon>
        <taxon>Inconstantimicrobium</taxon>
    </lineage>
</organism>
<reference evidence="1" key="1">
    <citation type="journal article" date="2025" name="Int. J. Syst. Evol. Microbiol.">
        <title>Inconstantimicrobium mannanitabidum sp. nov., a novel member of the family Clostridiaceae isolated from anoxic soil under the treatment of reductive soil disinfestation.</title>
        <authorList>
            <person name="Ueki A."/>
            <person name="Tonouchi A."/>
            <person name="Honma S."/>
            <person name="Kaku N."/>
            <person name="Ueki K."/>
        </authorList>
    </citation>
    <scope>NUCLEOTIDE SEQUENCE</scope>
    <source>
        <strain evidence="1">TW13</strain>
    </source>
</reference>
<sequence>MIKGNRNRYKVEVWDVIQFIFSSFNDHQLHCIIDFKNHIDEECLKKAVDMSAEGLPLIKCRYVEGWFRSYWEECDYTVEDIVKIIKSSNIQEDVSKLITFRPDEFKGPQLRVYIIRGKDSDSICIILNHMISDGVGMKEYVYNLSSIYSNLINNKNYKADITRIGSRSSKQVLNQFNFKDKINMLSSSAKLSKYNSGKYFKLEGDKSNPFIIFHNIPKDRFLEIKKFSKKTNSTVNDVLMATYIRVIDKFLNCGPVPLPCPVNLRRYLPDGKGEAICNLTSNFVCDIGTDIGDNFNETLAKVKQVLGEEKDSLSCLKPILLLEILFKILPYKMAKSTVIKLFNNPPIAMTNIGLIDKDRLKFEEAEIKSVHINGSIKYKPYFQVAVTTFNDEMTLSVNFHGTEKDKVEIRRFLVAFEEELSNIK</sequence>
<keyword evidence="2" id="KW-1185">Reference proteome</keyword>